<gene>
    <name evidence="2" type="ORF">ELS17_09680</name>
</gene>
<dbReference type="Proteomes" id="UP000292704">
    <property type="component" value="Unassembled WGS sequence"/>
</dbReference>
<comment type="caution">
    <text evidence="2">The sequence shown here is derived from an EMBL/GenBank/DDBJ whole genome shotgun (WGS) entry which is preliminary data.</text>
</comment>
<keyword evidence="1" id="KW-0472">Membrane</keyword>
<proteinExistence type="predicted"/>
<evidence type="ECO:0000313" key="2">
    <source>
        <dbReference type="EMBL" id="RZH67801.1"/>
    </source>
</evidence>
<keyword evidence="1" id="KW-0812">Transmembrane</keyword>
<organism evidence="2 3">
    <name type="scientific">Natrinema altunense</name>
    <dbReference type="NCBI Taxonomy" id="222984"/>
    <lineage>
        <taxon>Archaea</taxon>
        <taxon>Methanobacteriati</taxon>
        <taxon>Methanobacteriota</taxon>
        <taxon>Stenosarchaea group</taxon>
        <taxon>Halobacteria</taxon>
        <taxon>Halobacteriales</taxon>
        <taxon>Natrialbaceae</taxon>
        <taxon>Natrinema</taxon>
    </lineage>
</organism>
<accession>A0A482XW76</accession>
<feature type="transmembrane region" description="Helical" evidence="1">
    <location>
        <begin position="21"/>
        <end position="39"/>
    </location>
</feature>
<protein>
    <submittedName>
        <fullName evidence="2">Uncharacterized protein</fullName>
    </submittedName>
</protein>
<evidence type="ECO:0000313" key="3">
    <source>
        <dbReference type="Proteomes" id="UP000292704"/>
    </source>
</evidence>
<dbReference type="EMBL" id="SHMR01000003">
    <property type="protein sequence ID" value="RZH67801.1"/>
    <property type="molecule type" value="Genomic_DNA"/>
</dbReference>
<dbReference type="AlphaFoldDB" id="A0A482XW76"/>
<sequence>MGKSEEDEKVIRKRIGIGGESLIIGAVSLAVFTAVLYINGNSLRFSITVGIVFGAVTGLFRYLVQNYRS</sequence>
<keyword evidence="1" id="KW-1133">Transmembrane helix</keyword>
<evidence type="ECO:0000256" key="1">
    <source>
        <dbReference type="SAM" id="Phobius"/>
    </source>
</evidence>
<dbReference type="RefSeq" id="WP_130170523.1">
    <property type="nucleotide sequence ID" value="NZ_SHMR01000003.1"/>
</dbReference>
<feature type="transmembrane region" description="Helical" evidence="1">
    <location>
        <begin position="45"/>
        <end position="64"/>
    </location>
</feature>
<name>A0A482XW76_9EURY</name>
<reference evidence="2 3" key="1">
    <citation type="submission" date="2019-02" db="EMBL/GenBank/DDBJ databases">
        <title>Genome analysis provides insights into bioremediation potentialities and Haloocin production by Natrinema altunense strain 4.1R isolated from Chott Douz in Tunisian desert.</title>
        <authorList>
            <person name="Najjari A."/>
            <person name="Youssef N."/>
            <person name="Ben Dhia O."/>
            <person name="Ferjani R."/>
            <person name="El Hidri D."/>
            <person name="Ouzari H.I."/>
            <person name="Cherif A."/>
        </authorList>
    </citation>
    <scope>NUCLEOTIDE SEQUENCE [LARGE SCALE GENOMIC DNA]</scope>
    <source>
        <strain evidence="2 3">4.1R</strain>
    </source>
</reference>